<proteinExistence type="predicted"/>
<organism evidence="2 3">
    <name type="scientific">Mesorhizobium prunaredense</name>
    <dbReference type="NCBI Taxonomy" id="1631249"/>
    <lineage>
        <taxon>Bacteria</taxon>
        <taxon>Pseudomonadati</taxon>
        <taxon>Pseudomonadota</taxon>
        <taxon>Alphaproteobacteria</taxon>
        <taxon>Hyphomicrobiales</taxon>
        <taxon>Phyllobacteriaceae</taxon>
        <taxon>Mesorhizobium</taxon>
    </lineage>
</organism>
<dbReference type="SUPFAM" id="SSF69255">
    <property type="entry name" value="gp5 N-terminal domain-like"/>
    <property type="match status" value="1"/>
</dbReference>
<dbReference type="Gene3D" id="2.40.50.230">
    <property type="entry name" value="Gp5 N-terminal domain"/>
    <property type="match status" value="1"/>
</dbReference>
<dbReference type="Proteomes" id="UP000188388">
    <property type="component" value="Unassembled WGS sequence"/>
</dbReference>
<keyword evidence="3" id="KW-1185">Reference proteome</keyword>
<dbReference type="InterPro" id="IPR037026">
    <property type="entry name" value="Vgr_OB-fold_dom_sf"/>
</dbReference>
<evidence type="ECO:0000259" key="1">
    <source>
        <dbReference type="Pfam" id="PF04717"/>
    </source>
</evidence>
<protein>
    <recommendedName>
        <fullName evidence="1">Gp5/Type VI secretion system Vgr protein OB-fold domain-containing protein</fullName>
    </recommendedName>
</protein>
<sequence length="171" mass="18319">MSRNNGMMVGVVKSVEDPDGQGRIKVDIAALTGRSRTTWAPVASLMAGGGRGAWFMPELEDEVIVAYLGGDPEQPVIVGATWNGKDAPPSTHPRERMIRSFNGHTIRMIDEERGPNGFGALVIEDANGNVVTLSNGKIHLKGVALIEIEAPMISLLGPGWRRNVSPINTPI</sequence>
<dbReference type="RefSeq" id="WP_077381621.1">
    <property type="nucleotide sequence ID" value="NZ_FTPD01000045.1"/>
</dbReference>
<dbReference type="Pfam" id="PF04717">
    <property type="entry name" value="Phage_base_V"/>
    <property type="match status" value="1"/>
</dbReference>
<dbReference type="AlphaFoldDB" id="A0A1R3VFD0"/>
<gene>
    <name evidence="2" type="ORF">BQ8794_50722</name>
</gene>
<name>A0A1R3VFD0_9HYPH</name>
<evidence type="ECO:0000313" key="3">
    <source>
        <dbReference type="Proteomes" id="UP000188388"/>
    </source>
</evidence>
<reference evidence="3" key="1">
    <citation type="submission" date="2017-01" db="EMBL/GenBank/DDBJ databases">
        <authorList>
            <person name="Brunel B."/>
        </authorList>
    </citation>
    <scope>NUCLEOTIDE SEQUENCE [LARGE SCALE GENOMIC DNA]</scope>
</reference>
<dbReference type="EMBL" id="FTPD01000045">
    <property type="protein sequence ID" value="SIT58620.1"/>
    <property type="molecule type" value="Genomic_DNA"/>
</dbReference>
<feature type="domain" description="Gp5/Type VI secretion system Vgr protein OB-fold" evidence="1">
    <location>
        <begin position="9"/>
        <end position="82"/>
    </location>
</feature>
<dbReference type="InterPro" id="IPR006531">
    <property type="entry name" value="Gp5/Vgr_OB"/>
</dbReference>
<accession>A0A1R3VFD0</accession>
<evidence type="ECO:0000313" key="2">
    <source>
        <dbReference type="EMBL" id="SIT58620.1"/>
    </source>
</evidence>
<dbReference type="STRING" id="1631249.BQ8794_50722"/>